<dbReference type="RefSeq" id="WP_165864388.1">
    <property type="nucleotide sequence ID" value="NZ_AP025739.1"/>
</dbReference>
<proteinExistence type="predicted"/>
<dbReference type="PANTHER" id="PTHR45947">
    <property type="entry name" value="SULFOQUINOVOSYL TRANSFERASE SQD2"/>
    <property type="match status" value="1"/>
</dbReference>
<dbReference type="EMBL" id="AP025739">
    <property type="protein sequence ID" value="BDI33815.1"/>
    <property type="molecule type" value="Genomic_DNA"/>
</dbReference>
<protein>
    <submittedName>
        <fullName evidence="1">Uncharacterized protein</fullName>
    </submittedName>
</protein>
<name>A0A402CZY1_9BACT</name>
<sequence>MRHRVSVLLETLDLFDPELSNLPLHGANLATVDLLRRIASHNRVEALEVFLAPAAMARADQMALAAQQVLPPALRGQGRLSFYPMHALRDIWADGKPRIHWCMDPSWMARDRYLRDRFAAGPTPIACDTHGYGHHTLWGPLARFAAAPPVAFDSMLSLSTMALKALERIFSDFLSAPGARPPCRLDLVPRGVDPDLFHPHDAAEKDAARRALDLPPGARIALYAGRVTAHGKADLLPLIRAFAAAAGPDDILLIAGTEYPAGYGAKLLEFGKSLGLGERLIVHPRVEPSMRPRYYGASDIFVFPGDTVQETLGITMLEAMASGLPCIVSEWDGMRDLIRDGETGFTIPTWWMPGLDAMDAFSPIIPQSSEYLLTAQRVWVDTERLSSALATLLSSPETRAAMGAAGREWIESDFALPKIMDRWIDLWDELAETAASESDADRILRRSYADRLGHPTPYDRLFSHYAAATLDDRRDSVRLTQHGRSVAARAQPLELYEETLSLAQPAILDAIMDRLTQTGNEWMKLGAAIAGAAAMTGQPPDKVRFHLCLLLKRDVLQLRRDE</sequence>
<dbReference type="SUPFAM" id="SSF53756">
    <property type="entry name" value="UDP-Glycosyltransferase/glycogen phosphorylase"/>
    <property type="match status" value="1"/>
</dbReference>
<dbReference type="KEGG" id="ccot:CCAX7_58660"/>
<accession>A0A402CZY1</accession>
<dbReference type="AlphaFoldDB" id="A0A402CZY1"/>
<evidence type="ECO:0000313" key="2">
    <source>
        <dbReference type="Proteomes" id="UP000287394"/>
    </source>
</evidence>
<dbReference type="Proteomes" id="UP000287394">
    <property type="component" value="Chromosome"/>
</dbReference>
<dbReference type="GO" id="GO:0016757">
    <property type="term" value="F:glycosyltransferase activity"/>
    <property type="evidence" value="ECO:0007669"/>
    <property type="project" value="InterPro"/>
</dbReference>
<dbReference type="InterPro" id="IPR001296">
    <property type="entry name" value="Glyco_trans_1"/>
</dbReference>
<gene>
    <name evidence="1" type="ORF">CCAX7_58660</name>
</gene>
<dbReference type="CDD" id="cd03801">
    <property type="entry name" value="GT4_PimA-like"/>
    <property type="match status" value="1"/>
</dbReference>
<dbReference type="PANTHER" id="PTHR45947:SF3">
    <property type="entry name" value="SULFOQUINOVOSYL TRANSFERASE SQD2"/>
    <property type="match status" value="1"/>
</dbReference>
<dbReference type="Pfam" id="PF00534">
    <property type="entry name" value="Glycos_transf_1"/>
    <property type="match status" value="1"/>
</dbReference>
<organism evidence="1 2">
    <name type="scientific">Capsulimonas corticalis</name>
    <dbReference type="NCBI Taxonomy" id="2219043"/>
    <lineage>
        <taxon>Bacteria</taxon>
        <taxon>Bacillati</taxon>
        <taxon>Armatimonadota</taxon>
        <taxon>Armatimonadia</taxon>
        <taxon>Capsulimonadales</taxon>
        <taxon>Capsulimonadaceae</taxon>
        <taxon>Capsulimonas</taxon>
    </lineage>
</organism>
<keyword evidence="2" id="KW-1185">Reference proteome</keyword>
<evidence type="ECO:0000313" key="1">
    <source>
        <dbReference type="EMBL" id="BDI33815.1"/>
    </source>
</evidence>
<dbReference type="Gene3D" id="3.40.50.2000">
    <property type="entry name" value="Glycogen Phosphorylase B"/>
    <property type="match status" value="1"/>
</dbReference>
<dbReference type="InterPro" id="IPR050194">
    <property type="entry name" value="Glycosyltransferase_grp1"/>
</dbReference>
<reference evidence="1 2" key="1">
    <citation type="journal article" date="2019" name="Int. J. Syst. Evol. Microbiol.">
        <title>Capsulimonas corticalis gen. nov., sp. nov., an aerobic capsulated bacterium, of a novel bacterial order, Capsulimonadales ord. nov., of the class Armatimonadia of the phylum Armatimonadetes.</title>
        <authorList>
            <person name="Li J."/>
            <person name="Kudo C."/>
            <person name="Tonouchi A."/>
        </authorList>
    </citation>
    <scope>NUCLEOTIDE SEQUENCE [LARGE SCALE GENOMIC DNA]</scope>
    <source>
        <strain evidence="1 2">AX-7</strain>
    </source>
</reference>